<protein>
    <submittedName>
        <fullName evidence="16">DUF4040 domain-containing protein</fullName>
    </submittedName>
</protein>
<feature type="transmembrane region" description="Helical" evidence="11">
    <location>
        <begin position="242"/>
        <end position="260"/>
    </location>
</feature>
<evidence type="ECO:0000259" key="14">
    <source>
        <dbReference type="Pfam" id="PF13244"/>
    </source>
</evidence>
<evidence type="ECO:0000256" key="11">
    <source>
        <dbReference type="SAM" id="Phobius"/>
    </source>
</evidence>
<keyword evidence="4" id="KW-0050">Antiport</keyword>
<comment type="caution">
    <text evidence="16">The sequence shown here is derived from an EMBL/GenBank/DDBJ whole genome shotgun (WGS) entry which is preliminary data.</text>
</comment>
<evidence type="ECO:0000256" key="5">
    <source>
        <dbReference type="ARBA" id="ARBA00022475"/>
    </source>
</evidence>
<name>A0ABS8CI46_9RHOB</name>
<dbReference type="Gene3D" id="1.20.120.1200">
    <property type="entry name" value="NADH-ubiquinone/plastoquinone oxidoreductase chain 6, subunit NuoJ"/>
    <property type="match status" value="1"/>
</dbReference>
<feature type="transmembrane region" description="Helical" evidence="11">
    <location>
        <begin position="104"/>
        <end position="122"/>
    </location>
</feature>
<feature type="domain" description="NADH-Ubiquinone oxidoreductase (complex I) chain 5 N-terminal" evidence="13">
    <location>
        <begin position="36"/>
        <end position="79"/>
    </location>
</feature>
<dbReference type="InterPro" id="IPR042106">
    <property type="entry name" value="Nuo/plastoQ_OxRdtase_6_NuoJ"/>
</dbReference>
<organism evidence="16 17">
    <name type="scientific">Pseudogemmobacter faecipullorum</name>
    <dbReference type="NCBI Taxonomy" id="2755041"/>
    <lineage>
        <taxon>Bacteria</taxon>
        <taxon>Pseudomonadati</taxon>
        <taxon>Pseudomonadota</taxon>
        <taxon>Alphaproteobacteria</taxon>
        <taxon>Rhodobacterales</taxon>
        <taxon>Paracoccaceae</taxon>
        <taxon>Pseudogemmobacter</taxon>
    </lineage>
</organism>
<evidence type="ECO:0000256" key="9">
    <source>
        <dbReference type="ARBA" id="ARBA00023136"/>
    </source>
</evidence>
<keyword evidence="17" id="KW-1185">Reference proteome</keyword>
<evidence type="ECO:0000256" key="1">
    <source>
        <dbReference type="ARBA" id="ARBA00002378"/>
    </source>
</evidence>
<evidence type="ECO:0000256" key="6">
    <source>
        <dbReference type="ARBA" id="ARBA00022692"/>
    </source>
</evidence>
<evidence type="ECO:0000256" key="2">
    <source>
        <dbReference type="ARBA" id="ARBA00004651"/>
    </source>
</evidence>
<feature type="domain" description="MrpA C-terminal/MbhD" evidence="14">
    <location>
        <begin position="566"/>
        <end position="631"/>
    </location>
</feature>
<feature type="transmembrane region" description="Helical" evidence="11">
    <location>
        <begin position="134"/>
        <end position="155"/>
    </location>
</feature>
<feature type="transmembrane region" description="Helical" evidence="11">
    <location>
        <begin position="80"/>
        <end position="98"/>
    </location>
</feature>
<evidence type="ECO:0000259" key="15">
    <source>
        <dbReference type="Pfam" id="PF20501"/>
    </source>
</evidence>
<accession>A0ABS8CI46</accession>
<comment type="function">
    <text evidence="1">NDH-1 shuttles electrons from NADH, via FMN and iron-sulfur (Fe-S) centers, to quinones in the respiratory chain. The immediate electron acceptor for the enzyme in this species is believed to be ubiquinone. Couples the redox reaction to proton translocation (for every two electrons transferred, four hydrogen ions are translocated across the cytoplasmic membrane), and thus conserves the redox energy in a proton gradient.</text>
</comment>
<feature type="transmembrane region" description="Helical" evidence="11">
    <location>
        <begin position="642"/>
        <end position="662"/>
    </location>
</feature>
<dbReference type="EMBL" id="JACDXX010000002">
    <property type="protein sequence ID" value="MCB5409067.1"/>
    <property type="molecule type" value="Genomic_DNA"/>
</dbReference>
<feature type="transmembrane region" description="Helical" evidence="11">
    <location>
        <begin position="175"/>
        <end position="200"/>
    </location>
</feature>
<dbReference type="PANTHER" id="PTHR43373">
    <property type="entry name" value="NA(+)/H(+) ANTIPORTER SUBUNIT"/>
    <property type="match status" value="1"/>
</dbReference>
<feature type="transmembrane region" description="Helical" evidence="11">
    <location>
        <begin position="269"/>
        <end position="286"/>
    </location>
</feature>
<comment type="subcellular location">
    <subcellularLocation>
        <location evidence="2">Cell membrane</location>
        <topology evidence="2">Multi-pass membrane protein</topology>
    </subcellularLocation>
    <subcellularLocation>
        <location evidence="10">Membrane</location>
        <topology evidence="10">Multi-pass membrane protein</topology>
    </subcellularLocation>
</comment>
<feature type="transmembrane region" description="Helical" evidence="11">
    <location>
        <begin position="292"/>
        <end position="313"/>
    </location>
</feature>
<dbReference type="Pfam" id="PF00361">
    <property type="entry name" value="Proton_antipo_M"/>
    <property type="match status" value="1"/>
</dbReference>
<evidence type="ECO:0000256" key="7">
    <source>
        <dbReference type="ARBA" id="ARBA00022989"/>
    </source>
</evidence>
<proteinExistence type="predicted"/>
<keyword evidence="5" id="KW-1003">Cell membrane</keyword>
<evidence type="ECO:0000259" key="13">
    <source>
        <dbReference type="Pfam" id="PF00662"/>
    </source>
</evidence>
<feature type="transmembrane region" description="Helical" evidence="11">
    <location>
        <begin position="415"/>
        <end position="437"/>
    </location>
</feature>
<dbReference type="PRINTS" id="PR01434">
    <property type="entry name" value="NADHDHGNASE5"/>
</dbReference>
<feature type="transmembrane region" description="Helical" evidence="11">
    <location>
        <begin position="583"/>
        <end position="602"/>
    </location>
</feature>
<feature type="transmembrane region" description="Helical" evidence="11">
    <location>
        <begin position="47"/>
        <end position="68"/>
    </location>
</feature>
<dbReference type="Pfam" id="PF13244">
    <property type="entry name" value="MbhD"/>
    <property type="match status" value="1"/>
</dbReference>
<gene>
    <name evidence="16" type="ORF">H0485_03440</name>
</gene>
<evidence type="ECO:0000259" key="12">
    <source>
        <dbReference type="Pfam" id="PF00361"/>
    </source>
</evidence>
<reference evidence="16 17" key="1">
    <citation type="submission" date="2020-07" db="EMBL/GenBank/DDBJ databases">
        <title>Pseudogemmobacter sp. nov., isolated from poultry manure in Taiwan.</title>
        <authorList>
            <person name="Lin S.-Y."/>
            <person name="Tang Y.-S."/>
            <person name="Young C.-C."/>
        </authorList>
    </citation>
    <scope>NUCLEOTIDE SEQUENCE [LARGE SCALE GENOMIC DNA]</scope>
    <source>
        <strain evidence="16 17">CC-YST710</strain>
    </source>
</reference>
<evidence type="ECO:0000256" key="10">
    <source>
        <dbReference type="RuleBase" id="RU000320"/>
    </source>
</evidence>
<sequence length="729" mass="76329">MIAAAVAAGLFIWFATFLPAISAGGTARFSAAWAPSMGVSFTLYLDGLSLIFALLISGIGATIFLYCIGYMGDHPDFHRLILSLFAFMLAMLGLVLAADLISLFVFWELTALTSYLLIGFGHETEKARRNALQALLVTGAGGLALLAGLVLIGIASGSQDLTRILAGEGLQGHALYPAILVLVLLGAFTKSAQFPFHFWLPGAMAAPTPVSAWLHSATMVKAGVYLMARLHPVLSGTAGWEISLTAAGLTTAVLGGYLALRQSDLKQSLAYTTLMALGTITLMLAGEGGAALSAAMVFLIAHALYKAALFMLVGNIDHATGTRDVARLSGLARFMPLTALAALLAGASMAGLPPLTGWIAKELLYIAGLETSSLVTGGALLANALVFGVAGMVAIKPFIGAAPAVTRTPHEASPLMLIGPLLLGLTGLGFGLFPGLLQDMLAVTVAGSLQGGAALKLHLWPGFGLPLALSAATFALGGLFLALRLRHMKAIRGEAGPFDRGWDHLIEGFKSFAAGLTQMIQTGRLGFYMFATVLSLVMVLGLVLITRRPVISLSLEAPWSLWLIALIVALGAALALRTGSRILNIVGLGTSGLGVALIFILFGAPDVALTQLMVETLSAVLFAAALLRLPQLTERRPRRRQILHGLLAGAFGLIMTLIVLAITSHPLDRRLTDWFEVNSVPAAHGHNIVNVILVDFRAFDTFGELTVVLLAAIGAYALLRRPVGKGAKS</sequence>
<feature type="transmembrane region" description="Helical" evidence="11">
    <location>
        <begin position="372"/>
        <end position="395"/>
    </location>
</feature>
<evidence type="ECO:0000256" key="4">
    <source>
        <dbReference type="ARBA" id="ARBA00022449"/>
    </source>
</evidence>
<dbReference type="InterPro" id="IPR046806">
    <property type="entry name" value="MrpA_C/MbhE"/>
</dbReference>
<dbReference type="InterPro" id="IPR050616">
    <property type="entry name" value="CPA3_Na-H_Antiporter_A"/>
</dbReference>
<dbReference type="PANTHER" id="PTHR43373:SF1">
    <property type="entry name" value="NA(+)_H(+) ANTIPORTER SUBUNIT A"/>
    <property type="match status" value="1"/>
</dbReference>
<keyword evidence="3" id="KW-0813">Transport</keyword>
<feature type="transmembrane region" description="Helical" evidence="11">
    <location>
        <begin position="608"/>
        <end position="630"/>
    </location>
</feature>
<keyword evidence="9 11" id="KW-0472">Membrane</keyword>
<keyword evidence="8" id="KW-0406">Ion transport</keyword>
<feature type="transmembrane region" description="Helical" evidence="11">
    <location>
        <begin position="457"/>
        <end position="483"/>
    </location>
</feature>
<evidence type="ECO:0000256" key="3">
    <source>
        <dbReference type="ARBA" id="ARBA00022448"/>
    </source>
</evidence>
<feature type="domain" description="MrpA C-terminal/MbhE" evidence="15">
    <location>
        <begin position="644"/>
        <end position="721"/>
    </location>
</feature>
<dbReference type="InterPro" id="IPR001516">
    <property type="entry name" value="Proton_antipo_N"/>
</dbReference>
<dbReference type="Proteomes" id="UP001198571">
    <property type="component" value="Unassembled WGS sequence"/>
</dbReference>
<dbReference type="Pfam" id="PF00662">
    <property type="entry name" value="Proton_antipo_N"/>
    <property type="match status" value="1"/>
</dbReference>
<evidence type="ECO:0000313" key="16">
    <source>
        <dbReference type="EMBL" id="MCB5409067.1"/>
    </source>
</evidence>
<feature type="transmembrane region" description="Helical" evidence="11">
    <location>
        <begin position="525"/>
        <end position="545"/>
    </location>
</feature>
<feature type="transmembrane region" description="Helical" evidence="11">
    <location>
        <begin position="557"/>
        <end position="576"/>
    </location>
</feature>
<feature type="transmembrane region" description="Helical" evidence="11">
    <location>
        <begin position="701"/>
        <end position="719"/>
    </location>
</feature>
<keyword evidence="7 11" id="KW-1133">Transmembrane helix</keyword>
<dbReference type="InterPro" id="IPR025383">
    <property type="entry name" value="MrpA_C/MbhD"/>
</dbReference>
<dbReference type="InterPro" id="IPR001750">
    <property type="entry name" value="ND/Mrp_TM"/>
</dbReference>
<dbReference type="Pfam" id="PF20501">
    <property type="entry name" value="MbhE"/>
    <property type="match status" value="1"/>
</dbReference>
<feature type="domain" description="NADH:quinone oxidoreductase/Mrp antiporter transmembrane" evidence="12">
    <location>
        <begin position="97"/>
        <end position="375"/>
    </location>
</feature>
<evidence type="ECO:0000313" key="17">
    <source>
        <dbReference type="Proteomes" id="UP001198571"/>
    </source>
</evidence>
<keyword evidence="6 10" id="KW-0812">Transmembrane</keyword>
<feature type="transmembrane region" description="Helical" evidence="11">
    <location>
        <begin position="334"/>
        <end position="352"/>
    </location>
</feature>
<evidence type="ECO:0000256" key="8">
    <source>
        <dbReference type="ARBA" id="ARBA00023065"/>
    </source>
</evidence>